<evidence type="ECO:0008006" key="2">
    <source>
        <dbReference type="Google" id="ProtNLM"/>
    </source>
</evidence>
<dbReference type="InterPro" id="IPR014825">
    <property type="entry name" value="DNA_alkylation"/>
</dbReference>
<sequence>LSNPEAVKGMAKYGINLEKNLGVSIPHLRQIAREIVRNHKLALNLWATGIHDARILAGMIGEPDKISEKQIEQWICEFDSWDVCDEVCMNLFEKLPLAYKKAVEWSSRNEEFVKRAGFTLMARLAVSDKKAEDEKFMEFFPCIKKESADSRNYVKKAVNWALRQIGKRNLNLNKMAVKVGEEIYSLDSKSARWIASDALRELKNEKVLRRLIDKENRNK</sequence>
<dbReference type="SUPFAM" id="SSF48371">
    <property type="entry name" value="ARM repeat"/>
    <property type="match status" value="1"/>
</dbReference>
<dbReference type="PANTHER" id="PTHR41291:SF1">
    <property type="entry name" value="DNA ALKYLATION REPAIR PROTEIN"/>
    <property type="match status" value="1"/>
</dbReference>
<feature type="non-terminal residue" evidence="1">
    <location>
        <position position="1"/>
    </location>
</feature>
<organism evidence="1">
    <name type="scientific">marine sediment metagenome</name>
    <dbReference type="NCBI Taxonomy" id="412755"/>
    <lineage>
        <taxon>unclassified sequences</taxon>
        <taxon>metagenomes</taxon>
        <taxon>ecological metagenomes</taxon>
    </lineage>
</organism>
<dbReference type="PANTHER" id="PTHR41291">
    <property type="entry name" value="DNA ALKYLATION REPAIR PROTEIN"/>
    <property type="match status" value="1"/>
</dbReference>
<dbReference type="EMBL" id="BARV01033734">
    <property type="protein sequence ID" value="GAI53353.1"/>
    <property type="molecule type" value="Genomic_DNA"/>
</dbReference>
<comment type="caution">
    <text evidence="1">The sequence shown here is derived from an EMBL/GenBank/DDBJ whole genome shotgun (WGS) entry which is preliminary data.</text>
</comment>
<accession>X1PBW9</accession>
<evidence type="ECO:0000313" key="1">
    <source>
        <dbReference type="EMBL" id="GAI53353.1"/>
    </source>
</evidence>
<protein>
    <recommendedName>
        <fullName evidence="2">DNA alkylation repair enzyme</fullName>
    </recommendedName>
</protein>
<dbReference type="InterPro" id="IPR016024">
    <property type="entry name" value="ARM-type_fold"/>
</dbReference>
<dbReference type="CDD" id="cd06561">
    <property type="entry name" value="AlkD_like"/>
    <property type="match status" value="1"/>
</dbReference>
<name>X1PBW9_9ZZZZ</name>
<dbReference type="Gene3D" id="1.25.10.90">
    <property type="match status" value="1"/>
</dbReference>
<reference evidence="1" key="1">
    <citation type="journal article" date="2014" name="Front. Microbiol.">
        <title>High frequency of phylogenetically diverse reductive dehalogenase-homologous genes in deep subseafloor sedimentary metagenomes.</title>
        <authorList>
            <person name="Kawai M."/>
            <person name="Futagami T."/>
            <person name="Toyoda A."/>
            <person name="Takaki Y."/>
            <person name="Nishi S."/>
            <person name="Hori S."/>
            <person name="Arai W."/>
            <person name="Tsubouchi T."/>
            <person name="Morono Y."/>
            <person name="Uchiyama I."/>
            <person name="Ito T."/>
            <person name="Fujiyama A."/>
            <person name="Inagaki F."/>
            <person name="Takami H."/>
        </authorList>
    </citation>
    <scope>NUCLEOTIDE SEQUENCE</scope>
    <source>
        <strain evidence="1">Expedition CK06-06</strain>
    </source>
</reference>
<dbReference type="Pfam" id="PF08713">
    <property type="entry name" value="DNA_alkylation"/>
    <property type="match status" value="1"/>
</dbReference>
<gene>
    <name evidence="1" type="ORF">S06H3_52969</name>
</gene>
<dbReference type="AlphaFoldDB" id="X1PBW9"/>
<proteinExistence type="predicted"/>